<dbReference type="GO" id="GO:0030552">
    <property type="term" value="F:cAMP binding"/>
    <property type="evidence" value="ECO:0007669"/>
    <property type="project" value="TreeGrafter"/>
</dbReference>
<organism evidence="4 5">
    <name type="scientific">Cymbomonas tetramitiformis</name>
    <dbReference type="NCBI Taxonomy" id="36881"/>
    <lineage>
        <taxon>Eukaryota</taxon>
        <taxon>Viridiplantae</taxon>
        <taxon>Chlorophyta</taxon>
        <taxon>Pyramimonadophyceae</taxon>
        <taxon>Pyramimonadales</taxon>
        <taxon>Pyramimonadaceae</taxon>
        <taxon>Cymbomonas</taxon>
    </lineage>
</organism>
<dbReference type="InterPro" id="IPR018488">
    <property type="entry name" value="cNMP-bd_CS"/>
</dbReference>
<name>A0AAE0H3S6_9CHLO</name>
<dbReference type="SUPFAM" id="SSF51206">
    <property type="entry name" value="cAMP-binding domain-like"/>
    <property type="match status" value="2"/>
</dbReference>
<dbReference type="Gene3D" id="2.60.120.10">
    <property type="entry name" value="Jelly Rolls"/>
    <property type="match status" value="2"/>
</dbReference>
<keyword evidence="1" id="KW-0175">Coiled coil</keyword>
<evidence type="ECO:0000256" key="2">
    <source>
        <dbReference type="SAM" id="MobiDB-lite"/>
    </source>
</evidence>
<feature type="domain" description="Cyclic nucleotide-binding" evidence="3">
    <location>
        <begin position="35"/>
        <end position="131"/>
    </location>
</feature>
<feature type="compositionally biased region" description="Basic and acidic residues" evidence="2">
    <location>
        <begin position="391"/>
        <end position="403"/>
    </location>
</feature>
<dbReference type="GO" id="GO:0005829">
    <property type="term" value="C:cytosol"/>
    <property type="evidence" value="ECO:0007669"/>
    <property type="project" value="TreeGrafter"/>
</dbReference>
<feature type="region of interest" description="Disordered" evidence="2">
    <location>
        <begin position="1234"/>
        <end position="1287"/>
    </location>
</feature>
<proteinExistence type="predicted"/>
<evidence type="ECO:0000259" key="3">
    <source>
        <dbReference type="PROSITE" id="PS50042"/>
    </source>
</evidence>
<feature type="compositionally biased region" description="Basic and acidic residues" evidence="2">
    <location>
        <begin position="346"/>
        <end position="361"/>
    </location>
</feature>
<feature type="compositionally biased region" description="Polar residues" evidence="2">
    <location>
        <begin position="1265"/>
        <end position="1284"/>
    </location>
</feature>
<feature type="compositionally biased region" description="Basic and acidic residues" evidence="2">
    <location>
        <begin position="368"/>
        <end position="378"/>
    </location>
</feature>
<dbReference type="PROSITE" id="PS50042">
    <property type="entry name" value="CNMP_BINDING_3"/>
    <property type="match status" value="2"/>
</dbReference>
<dbReference type="InterPro" id="IPR000595">
    <property type="entry name" value="cNMP-bd_dom"/>
</dbReference>
<protein>
    <recommendedName>
        <fullName evidence="3">Cyclic nucleotide-binding domain-containing protein</fullName>
    </recommendedName>
</protein>
<dbReference type="GO" id="GO:0004862">
    <property type="term" value="F:cAMP-dependent protein kinase inhibitor activity"/>
    <property type="evidence" value="ECO:0007669"/>
    <property type="project" value="TreeGrafter"/>
</dbReference>
<keyword evidence="5" id="KW-1185">Reference proteome</keyword>
<dbReference type="EMBL" id="LGRX02000210">
    <property type="protein sequence ID" value="KAK3289170.1"/>
    <property type="molecule type" value="Genomic_DNA"/>
</dbReference>
<dbReference type="Pfam" id="PF00027">
    <property type="entry name" value="cNMP_binding"/>
    <property type="match status" value="1"/>
</dbReference>
<dbReference type="PANTHER" id="PTHR11635:SF152">
    <property type="entry name" value="CAMP-DEPENDENT PROTEIN KINASE TYPE I REGULATORY SUBUNIT-RELATED"/>
    <property type="match status" value="1"/>
</dbReference>
<feature type="domain" description="Cyclic nucleotide-binding" evidence="3">
    <location>
        <begin position="195"/>
        <end position="261"/>
    </location>
</feature>
<feature type="coiled-coil region" evidence="1">
    <location>
        <begin position="775"/>
        <end position="916"/>
    </location>
</feature>
<sequence>MESESDEEEIGVVESDCSNDEAVWLLTNMQATSSHFQGFTPSELEVLVTKMLVLCLKGGEPLMSQGEESTFYALMLSGEAKIVVQGEDKSTPPVTVASLKAGEIIGEMALFDGGVRSATVTCIEEENVVAIMHFDNLKALISSHPELGMKLVKQALSISVQRLTTKNVVDEDFDLTHGSPDQIQAMIRHFEKTTLVEELDSKQLKLLSTHLSVCSFEKGDPIIKKGNKSRYLLILVKGEAAVYAESQLLATINKTGSFLGESIMYTAVDSCGGPYKLHLLRAVPGDSDPLAVAARWTHVVVHTNCTFCVLPLWNLESLSMEDPQLVLSIITILGRDILSQLRSTHGIKEPEEPKPAPVDKKSGKKKAPRESKGQKKMEGVLASRKPGKPGGEGDKEKEKKPKELTAAQYKTKMLSERAMREAAEKNLQALQVQFKALGGIMPGEGTPDGEKEGARRSANEPFDGEVELMEMLEQKTLIAQALHKSVAEKEERIATLEAENEVAALGLTKLEEVVESLRKENQALSDELHDKPIVKFHPNAMLSMNPIGDDVKKPVAGIRKSVAQIQGIEQVAAPHTGDRRASRRGSMSKADLFSYNQVLEGAGGQMEMAQQKAIAHQRDRWTALEQDFLESVIQAEWDLVQFMVELTTGIEVDLNDWEKKLRISSKKGWISALEEVMQMVESAFDDLCLQYTTLVEDNMDLKAKVAAGGAGGGAESGAGPGAAASLAGVTKELDGLRNAMRYSKRKMDTMQMELSTKARQLEEEKASGAEVMSGLVELEKVVKERNEQIDAQQADMERLSSQLAAVRAEAEDLRQKNTDLGEELRQMQIHDINTTWAIWASRLIHRRSGWENLNNMSSVVTQLKQAKEEEEKQNRLLSDAQRRLNELEGSKGAKLNKDMKARVDDLTAQLEKETKISVDLSEKLIQKDDERLIQEKLVAVKDQELKVSEGERHKLLEEVNRMQISLKKVWQRIRTVQGETLNMGRLSYWLLIRLLDLENNFGSLLSPFTAAEQKLIKQLWRILKIKHAPPKLKFNHRRKNLCWRRWPPFVILVPGHSAAEAGTLRTSVRLAAPGKPPMVLAHSASHPPPCTSWLRRFLNLAVQMQARAALCLRRELALGFPGKRSRGNPLFIAECVGGGRWERQLDLEPEVAAPEDPHGLSQTDLLRTLEDDFHYASKVVEGLEIKPDAFDYKNPRFKKSELRTGSDLRRTPGRLTQLEMMNKSLDASAIDRLDRIGSPSPAEDRSVSPQTPARAAARTAPYGSPATSPQSPATGQNRTPTTKSPAPARQAITFSEAPTLASLQREQSSPAVLSGLVSSQSCGSLGNEGWFERSPSSSKLPMVRSAHFQESERPRSSPSVMQHKAVGRFRSGGGGNFMRAAERRSIPQREAEHGRREKPGSKIGQVVTWRTQNIHD</sequence>
<dbReference type="CDD" id="cd00038">
    <property type="entry name" value="CAP_ED"/>
    <property type="match status" value="2"/>
</dbReference>
<feature type="region of interest" description="Disordered" evidence="2">
    <location>
        <begin position="1368"/>
        <end position="1416"/>
    </location>
</feature>
<comment type="caution">
    <text evidence="4">The sequence shown here is derived from an EMBL/GenBank/DDBJ whole genome shotgun (WGS) entry which is preliminary data.</text>
</comment>
<feature type="region of interest" description="Disordered" evidence="2">
    <location>
        <begin position="344"/>
        <end position="406"/>
    </location>
</feature>
<dbReference type="Proteomes" id="UP001190700">
    <property type="component" value="Unassembled WGS sequence"/>
</dbReference>
<dbReference type="InterPro" id="IPR014710">
    <property type="entry name" value="RmlC-like_jellyroll"/>
</dbReference>
<evidence type="ECO:0000313" key="4">
    <source>
        <dbReference type="EMBL" id="KAK3289170.1"/>
    </source>
</evidence>
<dbReference type="SMART" id="SM00100">
    <property type="entry name" value="cNMP"/>
    <property type="match status" value="2"/>
</dbReference>
<dbReference type="PANTHER" id="PTHR11635">
    <property type="entry name" value="CAMP-DEPENDENT PROTEIN KINASE REGULATORY CHAIN"/>
    <property type="match status" value="1"/>
</dbReference>
<gene>
    <name evidence="4" type="ORF">CYMTET_3386</name>
</gene>
<feature type="compositionally biased region" description="Basic and acidic residues" evidence="2">
    <location>
        <begin position="1380"/>
        <end position="1400"/>
    </location>
</feature>
<dbReference type="InterPro" id="IPR018490">
    <property type="entry name" value="cNMP-bd_dom_sf"/>
</dbReference>
<evidence type="ECO:0000256" key="1">
    <source>
        <dbReference type="SAM" id="Coils"/>
    </source>
</evidence>
<reference evidence="4 5" key="1">
    <citation type="journal article" date="2015" name="Genome Biol. Evol.">
        <title>Comparative Genomics of a Bacterivorous Green Alga Reveals Evolutionary Causalities and Consequences of Phago-Mixotrophic Mode of Nutrition.</title>
        <authorList>
            <person name="Burns J.A."/>
            <person name="Paasch A."/>
            <person name="Narechania A."/>
            <person name="Kim E."/>
        </authorList>
    </citation>
    <scope>NUCLEOTIDE SEQUENCE [LARGE SCALE GENOMIC DNA]</scope>
    <source>
        <strain evidence="4 5">PLY_AMNH</strain>
    </source>
</reference>
<dbReference type="GO" id="GO:0034236">
    <property type="term" value="F:protein kinase A catalytic subunit binding"/>
    <property type="evidence" value="ECO:0007669"/>
    <property type="project" value="TreeGrafter"/>
</dbReference>
<feature type="coiled-coil region" evidence="1">
    <location>
        <begin position="479"/>
        <end position="527"/>
    </location>
</feature>
<evidence type="ECO:0000313" key="5">
    <source>
        <dbReference type="Proteomes" id="UP001190700"/>
    </source>
</evidence>
<dbReference type="InterPro" id="IPR050503">
    <property type="entry name" value="cAMP-dep_PK_reg_su-like"/>
</dbReference>
<accession>A0AAE0H3S6</accession>
<dbReference type="GO" id="GO:0005952">
    <property type="term" value="C:cAMP-dependent protein kinase complex"/>
    <property type="evidence" value="ECO:0007669"/>
    <property type="project" value="InterPro"/>
</dbReference>
<feature type="compositionally biased region" description="Low complexity" evidence="2">
    <location>
        <begin position="1251"/>
        <end position="1261"/>
    </location>
</feature>
<dbReference type="PROSITE" id="PS00889">
    <property type="entry name" value="CNMP_BINDING_2"/>
    <property type="match status" value="1"/>
</dbReference>